<gene>
    <name evidence="2" type="ORF">HMPREF3192_01485</name>
</gene>
<dbReference type="STRING" id="1393034.HMPREF3192_01485"/>
<evidence type="ECO:0000256" key="1">
    <source>
        <dbReference type="SAM" id="MobiDB-lite"/>
    </source>
</evidence>
<dbReference type="OrthoDB" id="3194907at2"/>
<comment type="caution">
    <text evidence="2">The sequence shown here is derived from an EMBL/GenBank/DDBJ whole genome shotgun (WGS) entry which is preliminary data.</text>
</comment>
<evidence type="ECO:0008006" key="4">
    <source>
        <dbReference type="Google" id="ProtNLM"/>
    </source>
</evidence>
<dbReference type="EMBL" id="LSCR01000045">
    <property type="protein sequence ID" value="KXB32805.1"/>
    <property type="molecule type" value="Genomic_DNA"/>
</dbReference>
<feature type="compositionally biased region" description="Basic residues" evidence="1">
    <location>
        <begin position="190"/>
        <end position="200"/>
    </location>
</feature>
<evidence type="ECO:0000313" key="3">
    <source>
        <dbReference type="Proteomes" id="UP000070675"/>
    </source>
</evidence>
<dbReference type="Proteomes" id="UP000070675">
    <property type="component" value="Unassembled WGS sequence"/>
</dbReference>
<protein>
    <recommendedName>
        <fullName evidence="4">Phage recombination protein Bet</fullName>
    </recommendedName>
</protein>
<reference evidence="3" key="1">
    <citation type="submission" date="2016-01" db="EMBL/GenBank/DDBJ databases">
        <authorList>
            <person name="Mitreva M."/>
            <person name="Pepin K.H."/>
            <person name="Mihindukulasuriya K.A."/>
            <person name="Fulton R."/>
            <person name="Fronick C."/>
            <person name="O'Laughlin M."/>
            <person name="Miner T."/>
            <person name="Herter B."/>
            <person name="Rosa B.A."/>
            <person name="Cordes M."/>
            <person name="Tomlinson C."/>
            <person name="Wollam A."/>
            <person name="Palsikar V.B."/>
            <person name="Mardis E.R."/>
            <person name="Wilson R.K."/>
        </authorList>
    </citation>
    <scope>NUCLEOTIDE SEQUENCE [LARGE SCALE GENOMIC DNA]</scope>
    <source>
        <strain evidence="3">DNF00019</strain>
    </source>
</reference>
<sequence length="304" mass="33821">MTQSLALAPMSFSDQMKASEVLAKADIVPRDYKDKPANILVAAQFGASMGLSPAESLYRINVIQGKPTMSAELVAAQVRAAGHKLRIEKDEQALSVTCTIVRADDPDYPISVTRDAQWARQMGLTSRENYKKQPLTMLTWRAITACAREACSEALYGVAYTPDEMYDIPTHTQQQAPIQAQNVTVEQTPKKKKAASKKASKPVTATAESTADPMQPVRNLFKAYVAARGRTQEEVQQELAGALGIKSMHEHPDELMALKVASQMREYIEKKQAEKEQQQEQQPEQQEINYQIEGVEYADEDIVF</sequence>
<keyword evidence="3" id="KW-1185">Reference proteome</keyword>
<feature type="compositionally biased region" description="Low complexity" evidence="1">
    <location>
        <begin position="279"/>
        <end position="289"/>
    </location>
</feature>
<dbReference type="AlphaFoldDB" id="A0A133XPE0"/>
<organism evidence="2 3">
    <name type="scientific">Atopobium deltae</name>
    <dbReference type="NCBI Taxonomy" id="1393034"/>
    <lineage>
        <taxon>Bacteria</taxon>
        <taxon>Bacillati</taxon>
        <taxon>Actinomycetota</taxon>
        <taxon>Coriobacteriia</taxon>
        <taxon>Coriobacteriales</taxon>
        <taxon>Atopobiaceae</taxon>
        <taxon>Atopobium</taxon>
    </lineage>
</organism>
<feature type="region of interest" description="Disordered" evidence="1">
    <location>
        <begin position="270"/>
        <end position="289"/>
    </location>
</feature>
<dbReference type="PATRIC" id="fig|1393034.3.peg.1446"/>
<dbReference type="RefSeq" id="WP_066306718.1">
    <property type="nucleotide sequence ID" value="NZ_KQ959517.1"/>
</dbReference>
<feature type="region of interest" description="Disordered" evidence="1">
    <location>
        <begin position="188"/>
        <end position="211"/>
    </location>
</feature>
<accession>A0A133XPE0</accession>
<evidence type="ECO:0000313" key="2">
    <source>
        <dbReference type="EMBL" id="KXB32805.1"/>
    </source>
</evidence>
<proteinExistence type="predicted"/>
<name>A0A133XPE0_9ACTN</name>